<name>A0A8S5REJ3_9VIRU</name>
<accession>A0A8S5REJ3</accession>
<sequence length="39" mass="4776">MKAFSKKWWTPKKTISHRRNNCQSIINLLSIDNTFYKLY</sequence>
<reference evidence="1" key="1">
    <citation type="journal article" date="2021" name="Proc. Natl. Acad. Sci. U.S.A.">
        <title>A Catalog of Tens of Thousands of Viruses from Human Metagenomes Reveals Hidden Associations with Chronic Diseases.</title>
        <authorList>
            <person name="Tisza M.J."/>
            <person name="Buck C.B."/>
        </authorList>
    </citation>
    <scope>NUCLEOTIDE SEQUENCE</scope>
    <source>
        <strain evidence="1">CtkyY8</strain>
    </source>
</reference>
<dbReference type="EMBL" id="BK059095">
    <property type="protein sequence ID" value="DAE29497.1"/>
    <property type="molecule type" value="Genomic_DNA"/>
</dbReference>
<proteinExistence type="predicted"/>
<protein>
    <submittedName>
        <fullName evidence="1">Uncharacterized protein</fullName>
    </submittedName>
</protein>
<organism evidence="1">
    <name type="scientific">virus sp. ctkyY8</name>
    <dbReference type="NCBI Taxonomy" id="2827995"/>
    <lineage>
        <taxon>Viruses</taxon>
    </lineage>
</organism>
<evidence type="ECO:0000313" key="1">
    <source>
        <dbReference type="EMBL" id="DAE29497.1"/>
    </source>
</evidence>